<keyword evidence="2" id="KW-0472">Membrane</keyword>
<organism evidence="4 5">
    <name type="scientific">Lymnaea stagnalis</name>
    <name type="common">Great pond snail</name>
    <name type="synonym">Helix stagnalis</name>
    <dbReference type="NCBI Taxonomy" id="6523"/>
    <lineage>
        <taxon>Eukaryota</taxon>
        <taxon>Metazoa</taxon>
        <taxon>Spiralia</taxon>
        <taxon>Lophotrochozoa</taxon>
        <taxon>Mollusca</taxon>
        <taxon>Gastropoda</taxon>
        <taxon>Heterobranchia</taxon>
        <taxon>Euthyneura</taxon>
        <taxon>Panpulmonata</taxon>
        <taxon>Hygrophila</taxon>
        <taxon>Lymnaeoidea</taxon>
        <taxon>Lymnaeidae</taxon>
        <taxon>Lymnaea</taxon>
    </lineage>
</organism>
<accession>A0AAV2HUK7</accession>
<keyword evidence="5" id="KW-1185">Reference proteome</keyword>
<evidence type="ECO:0000259" key="3">
    <source>
        <dbReference type="Pfam" id="PF00229"/>
    </source>
</evidence>
<feature type="non-terminal residue" evidence="4">
    <location>
        <position position="248"/>
    </location>
</feature>
<comment type="similarity">
    <text evidence="1">Belongs to the tumor necrosis factor family.</text>
</comment>
<evidence type="ECO:0000256" key="2">
    <source>
        <dbReference type="SAM" id="Phobius"/>
    </source>
</evidence>
<keyword evidence="2" id="KW-1133">Transmembrane helix</keyword>
<evidence type="ECO:0000313" key="5">
    <source>
        <dbReference type="Proteomes" id="UP001497497"/>
    </source>
</evidence>
<feature type="transmembrane region" description="Helical" evidence="2">
    <location>
        <begin position="14"/>
        <end position="35"/>
    </location>
</feature>
<dbReference type="InterPro" id="IPR006052">
    <property type="entry name" value="TNF_dom"/>
</dbReference>
<dbReference type="AlphaFoldDB" id="A0AAV2HUK7"/>
<dbReference type="Gene3D" id="2.60.120.40">
    <property type="match status" value="1"/>
</dbReference>
<comment type="caution">
    <text evidence="4">The sequence shown here is derived from an EMBL/GenBank/DDBJ whole genome shotgun (WGS) entry which is preliminary data.</text>
</comment>
<proteinExistence type="inferred from homology"/>
<dbReference type="SUPFAM" id="SSF49842">
    <property type="entry name" value="TNF-like"/>
    <property type="match status" value="1"/>
</dbReference>
<evidence type="ECO:0000313" key="4">
    <source>
        <dbReference type="EMBL" id="CAL1537374.1"/>
    </source>
</evidence>
<sequence length="248" mass="27984">MDTRNCKKHIVKHWPLLIIICVFVLAIASLITAIVKKQTTSESAQSDGTSNSSCLGCVRFLRTLSDPTTENVNTTVACLESSCSNYQEEISGVLGAVIDRQDSDQRKLRHFLDSKVYLRKMMIPSSTSDSGQVKLKFNTSETRSTDYDVLRVVLSSEEAYIPETGLYYVSSLVLFQINDSSFYSEGHNKTLIYTTRYTRRTKASSQILYQIFFRCCVDCVEILESKYYGGVFELEDGDIIDSFISHAD</sequence>
<dbReference type="EMBL" id="CAXITT010000260">
    <property type="protein sequence ID" value="CAL1537374.1"/>
    <property type="molecule type" value="Genomic_DNA"/>
</dbReference>
<feature type="domain" description="THD" evidence="3">
    <location>
        <begin position="153"/>
        <end position="240"/>
    </location>
</feature>
<name>A0AAV2HUK7_LYMST</name>
<dbReference type="InterPro" id="IPR008983">
    <property type="entry name" value="Tumour_necrosis_fac-like_dom"/>
</dbReference>
<dbReference type="GO" id="GO:0016020">
    <property type="term" value="C:membrane"/>
    <property type="evidence" value="ECO:0007669"/>
    <property type="project" value="InterPro"/>
</dbReference>
<evidence type="ECO:0000256" key="1">
    <source>
        <dbReference type="ARBA" id="ARBA00008670"/>
    </source>
</evidence>
<protein>
    <recommendedName>
        <fullName evidence="3">THD domain-containing protein</fullName>
    </recommendedName>
</protein>
<keyword evidence="2" id="KW-0812">Transmembrane</keyword>
<gene>
    <name evidence="4" type="ORF">GSLYS_00011287001</name>
</gene>
<reference evidence="4 5" key="1">
    <citation type="submission" date="2024-04" db="EMBL/GenBank/DDBJ databases">
        <authorList>
            <consortium name="Genoscope - CEA"/>
            <person name="William W."/>
        </authorList>
    </citation>
    <scope>NUCLEOTIDE SEQUENCE [LARGE SCALE GENOMIC DNA]</scope>
</reference>
<dbReference type="Pfam" id="PF00229">
    <property type="entry name" value="TNF"/>
    <property type="match status" value="1"/>
</dbReference>
<dbReference type="GO" id="GO:0006955">
    <property type="term" value="P:immune response"/>
    <property type="evidence" value="ECO:0007669"/>
    <property type="project" value="InterPro"/>
</dbReference>
<dbReference type="GO" id="GO:0005164">
    <property type="term" value="F:tumor necrosis factor receptor binding"/>
    <property type="evidence" value="ECO:0007669"/>
    <property type="project" value="InterPro"/>
</dbReference>
<dbReference type="Proteomes" id="UP001497497">
    <property type="component" value="Unassembled WGS sequence"/>
</dbReference>